<accession>A0A7D9D221</accession>
<feature type="non-terminal residue" evidence="1">
    <location>
        <position position="28"/>
    </location>
</feature>
<name>A0A7D9D221_9GAMM</name>
<organism evidence="1">
    <name type="scientific">uncultured Woeseiaceae bacterium</name>
    <dbReference type="NCBI Taxonomy" id="1983305"/>
    <lineage>
        <taxon>Bacteria</taxon>
        <taxon>Pseudomonadati</taxon>
        <taxon>Pseudomonadota</taxon>
        <taxon>Gammaproteobacteria</taxon>
        <taxon>Woeseiales</taxon>
        <taxon>Woeseiaceae</taxon>
        <taxon>environmental samples</taxon>
    </lineage>
</organism>
<dbReference type="EMBL" id="LR633966">
    <property type="protein sequence ID" value="VUX54957.1"/>
    <property type="molecule type" value="Genomic_DNA"/>
</dbReference>
<proteinExistence type="predicted"/>
<evidence type="ECO:0000313" key="1">
    <source>
        <dbReference type="EMBL" id="VUX54957.1"/>
    </source>
</evidence>
<sequence length="28" mass="3108">MSAIVDNKHIYSSTPEVDADEFNLGELL</sequence>
<reference evidence="1" key="1">
    <citation type="submission" date="2019-07" db="EMBL/GenBank/DDBJ databases">
        <authorList>
            <person name="Weber M."/>
            <person name="Kostadinov I."/>
            <person name="Kostadinov D I."/>
        </authorList>
    </citation>
    <scope>NUCLEOTIDE SEQUENCE</scope>
    <source>
        <strain evidence="1">Gfbio:sag-sample-b02:053724c1-46a9-4a36-b237-ea2bf867836b</strain>
    </source>
</reference>
<dbReference type="AlphaFoldDB" id="A0A7D9D221"/>
<protein>
    <submittedName>
        <fullName evidence="1">Uncharacterized protein</fullName>
    </submittedName>
</protein>
<gene>
    <name evidence="1" type="ORF">JTBB02_V1_50016</name>
</gene>